<evidence type="ECO:0000259" key="7">
    <source>
        <dbReference type="Pfam" id="PF09335"/>
    </source>
</evidence>
<comment type="similarity">
    <text evidence="6">Belongs to the TVP38/TMEM64 family.</text>
</comment>
<evidence type="ECO:0000256" key="6">
    <source>
        <dbReference type="RuleBase" id="RU366058"/>
    </source>
</evidence>
<dbReference type="PANTHER" id="PTHR12677">
    <property type="entry name" value="GOLGI APPARATUS MEMBRANE PROTEIN TVP38-RELATED"/>
    <property type="match status" value="1"/>
</dbReference>
<feature type="transmembrane region" description="Helical" evidence="6">
    <location>
        <begin position="96"/>
        <end position="120"/>
    </location>
</feature>
<keyword evidence="2 6" id="KW-1003">Cell membrane</keyword>
<dbReference type="InterPro" id="IPR015414">
    <property type="entry name" value="TMEM64"/>
</dbReference>
<evidence type="ECO:0000256" key="5">
    <source>
        <dbReference type="ARBA" id="ARBA00023136"/>
    </source>
</evidence>
<comment type="subcellular location">
    <subcellularLocation>
        <location evidence="1 6">Cell membrane</location>
        <topology evidence="1 6">Multi-pass membrane protein</topology>
    </subcellularLocation>
</comment>
<evidence type="ECO:0000313" key="9">
    <source>
        <dbReference type="Proteomes" id="UP001564408"/>
    </source>
</evidence>
<keyword evidence="4 6" id="KW-1133">Transmembrane helix</keyword>
<protein>
    <recommendedName>
        <fullName evidence="6">TVP38/TMEM64 family membrane protein</fullName>
    </recommendedName>
</protein>
<feature type="transmembrane region" description="Helical" evidence="6">
    <location>
        <begin position="65"/>
        <end position="89"/>
    </location>
</feature>
<dbReference type="InterPro" id="IPR032816">
    <property type="entry name" value="VTT_dom"/>
</dbReference>
<dbReference type="Proteomes" id="UP001564408">
    <property type="component" value="Unassembled WGS sequence"/>
</dbReference>
<feature type="domain" description="VTT" evidence="7">
    <location>
        <begin position="83"/>
        <end position="201"/>
    </location>
</feature>
<keyword evidence="9" id="KW-1185">Reference proteome</keyword>
<sequence>MKGRHHPATQERLIQANDRPRRFSSDRIGVLVIAAVLGLALLSAPHLPLGDWIAALRTQADQLGIWAPVLIIGLFYLLSVAALPTLLVVVASGATFGLWAGFFGIWIGYVLAAGTVWVASRWFTGPLRARFVRLHPGAERILAAVARRGGWLVFLTQLHPMSPNGILNWLYRSAGIEARHALAAIGLGRAPTLWLYSALGAWSVEGLTAEHDPWWWFVSGLAAVAVLFAIGWLVTRALGEAAGD</sequence>
<dbReference type="Pfam" id="PF09335">
    <property type="entry name" value="VTT_dom"/>
    <property type="match status" value="1"/>
</dbReference>
<accession>A0ABV4BHN0</accession>
<evidence type="ECO:0000256" key="2">
    <source>
        <dbReference type="ARBA" id="ARBA00022475"/>
    </source>
</evidence>
<proteinExistence type="inferred from homology"/>
<comment type="caution">
    <text evidence="8">The sequence shown here is derived from an EMBL/GenBank/DDBJ whole genome shotgun (WGS) entry which is preliminary data.</text>
</comment>
<comment type="caution">
    <text evidence="6">Lacks conserved residue(s) required for the propagation of feature annotation.</text>
</comment>
<evidence type="ECO:0000256" key="3">
    <source>
        <dbReference type="ARBA" id="ARBA00022692"/>
    </source>
</evidence>
<organism evidence="8 9">
    <name type="scientific">Thioalkalicoccus limnaeus</name>
    <dbReference type="NCBI Taxonomy" id="120681"/>
    <lineage>
        <taxon>Bacteria</taxon>
        <taxon>Pseudomonadati</taxon>
        <taxon>Pseudomonadota</taxon>
        <taxon>Gammaproteobacteria</taxon>
        <taxon>Chromatiales</taxon>
        <taxon>Chromatiaceae</taxon>
        <taxon>Thioalkalicoccus</taxon>
    </lineage>
</organism>
<dbReference type="PANTHER" id="PTHR12677:SF59">
    <property type="entry name" value="GOLGI APPARATUS MEMBRANE PROTEIN TVP38-RELATED"/>
    <property type="match status" value="1"/>
</dbReference>
<name>A0ABV4BHN0_9GAMM</name>
<evidence type="ECO:0000256" key="1">
    <source>
        <dbReference type="ARBA" id="ARBA00004651"/>
    </source>
</evidence>
<gene>
    <name evidence="8" type="ORF">ABC977_05870</name>
</gene>
<reference evidence="8 9" key="1">
    <citation type="submission" date="2024-05" db="EMBL/GenBank/DDBJ databases">
        <title>Genome Sequence and Characterization of the New Strain Purple Sulfur Bacterium of Genus Thioalkalicoccus.</title>
        <authorList>
            <person name="Bryantseva I.A."/>
            <person name="Kyndt J.A."/>
            <person name="Imhoff J.F."/>
        </authorList>
    </citation>
    <scope>NUCLEOTIDE SEQUENCE [LARGE SCALE GENOMIC DNA]</scope>
    <source>
        <strain evidence="8 9">Um2</strain>
    </source>
</reference>
<keyword evidence="3 6" id="KW-0812">Transmembrane</keyword>
<evidence type="ECO:0000313" key="8">
    <source>
        <dbReference type="EMBL" id="MEY6431935.1"/>
    </source>
</evidence>
<keyword evidence="5 6" id="KW-0472">Membrane</keyword>
<dbReference type="RefSeq" id="WP_369666317.1">
    <property type="nucleotide sequence ID" value="NZ_JBDKXB010000005.1"/>
</dbReference>
<feature type="transmembrane region" description="Helical" evidence="6">
    <location>
        <begin position="214"/>
        <end position="234"/>
    </location>
</feature>
<evidence type="ECO:0000256" key="4">
    <source>
        <dbReference type="ARBA" id="ARBA00022989"/>
    </source>
</evidence>
<dbReference type="EMBL" id="JBDKXB010000005">
    <property type="protein sequence ID" value="MEY6431935.1"/>
    <property type="molecule type" value="Genomic_DNA"/>
</dbReference>
<feature type="transmembrane region" description="Helical" evidence="6">
    <location>
        <begin position="28"/>
        <end position="45"/>
    </location>
</feature>